<accession>A0A7L4PBQ5</accession>
<dbReference type="SUPFAM" id="SSF51366">
    <property type="entry name" value="Ribulose-phoshate binding barrel"/>
    <property type="match status" value="1"/>
</dbReference>
<dbReference type="CDD" id="cd04724">
    <property type="entry name" value="Tryptophan_synthase_alpha"/>
    <property type="match status" value="1"/>
</dbReference>
<evidence type="ECO:0000256" key="2">
    <source>
        <dbReference type="ARBA" id="ARBA00004733"/>
    </source>
</evidence>
<comment type="subunit">
    <text evidence="3">Tetramer of two alpha and two beta chains.</text>
</comment>
<dbReference type="Gene3D" id="3.20.20.70">
    <property type="entry name" value="Aldolase class I"/>
    <property type="match status" value="1"/>
</dbReference>
<evidence type="ECO:0000313" key="11">
    <source>
        <dbReference type="Proteomes" id="UP000554766"/>
    </source>
</evidence>
<dbReference type="PANTHER" id="PTHR43406">
    <property type="entry name" value="TRYPTOPHAN SYNTHASE, ALPHA CHAIN"/>
    <property type="match status" value="1"/>
</dbReference>
<keyword evidence="11" id="KW-1185">Reference proteome</keyword>
<evidence type="ECO:0000256" key="4">
    <source>
        <dbReference type="ARBA" id="ARBA00012043"/>
    </source>
</evidence>
<dbReference type="UniPathway" id="UPA00035">
    <property type="reaction ID" value="UER00044"/>
</dbReference>
<evidence type="ECO:0000256" key="9">
    <source>
        <dbReference type="ARBA" id="ARBA00049047"/>
    </source>
</evidence>
<keyword evidence="6" id="KW-0822">Tryptophan biosynthesis</keyword>
<keyword evidence="8 10" id="KW-0456">Lyase</keyword>
<dbReference type="InterPro" id="IPR002028">
    <property type="entry name" value="Trp_synthase_suA"/>
</dbReference>
<dbReference type="NCBIfam" id="NF009621">
    <property type="entry name" value="PRK13125.1"/>
    <property type="match status" value="1"/>
</dbReference>
<comment type="pathway">
    <text evidence="2">Amino-acid biosynthesis; L-tryptophan biosynthesis; L-tryptophan from chorismate: step 5/5.</text>
</comment>
<evidence type="ECO:0000256" key="3">
    <source>
        <dbReference type="ARBA" id="ARBA00011270"/>
    </source>
</evidence>
<dbReference type="InterPro" id="IPR013785">
    <property type="entry name" value="Aldolase_TIM"/>
</dbReference>
<keyword evidence="7" id="KW-0057">Aromatic amino acid biosynthesis</keyword>
<reference evidence="10 11" key="1">
    <citation type="journal article" date="2020" name="Nat. Commun.">
        <title>The structures of two archaeal type IV pili illuminate evolutionary relationships.</title>
        <authorList>
            <person name="Wang F."/>
            <person name="Baquero D.P."/>
            <person name="Su Z."/>
            <person name="Beltran L.C."/>
            <person name="Prangishvili D."/>
            <person name="Krupovic M."/>
            <person name="Egelman E.H."/>
        </authorList>
    </citation>
    <scope>NUCLEOTIDE SEQUENCE [LARGE SCALE GENOMIC DNA]</scope>
    <source>
        <strain evidence="10 11">2GA</strain>
    </source>
</reference>
<organism evidence="10 11">
    <name type="scientific">Pyrobaculum arsenaticum</name>
    <dbReference type="NCBI Taxonomy" id="121277"/>
    <lineage>
        <taxon>Archaea</taxon>
        <taxon>Thermoproteota</taxon>
        <taxon>Thermoprotei</taxon>
        <taxon>Thermoproteales</taxon>
        <taxon>Thermoproteaceae</taxon>
        <taxon>Pyrobaculum</taxon>
    </lineage>
</organism>
<dbReference type="GO" id="GO:0005829">
    <property type="term" value="C:cytosol"/>
    <property type="evidence" value="ECO:0007669"/>
    <property type="project" value="TreeGrafter"/>
</dbReference>
<dbReference type="InterPro" id="IPR011060">
    <property type="entry name" value="RibuloseP-bd_barrel"/>
</dbReference>
<proteinExistence type="predicted"/>
<comment type="catalytic activity">
    <reaction evidence="9">
        <text>(1S,2R)-1-C-(indol-3-yl)glycerol 3-phosphate + L-serine = D-glyceraldehyde 3-phosphate + L-tryptophan + H2O</text>
        <dbReference type="Rhea" id="RHEA:10532"/>
        <dbReference type="ChEBI" id="CHEBI:15377"/>
        <dbReference type="ChEBI" id="CHEBI:33384"/>
        <dbReference type="ChEBI" id="CHEBI:57912"/>
        <dbReference type="ChEBI" id="CHEBI:58866"/>
        <dbReference type="ChEBI" id="CHEBI:59776"/>
        <dbReference type="EC" id="4.2.1.20"/>
    </reaction>
</comment>
<dbReference type="Pfam" id="PF00290">
    <property type="entry name" value="Trp_syntA"/>
    <property type="match status" value="1"/>
</dbReference>
<evidence type="ECO:0000256" key="6">
    <source>
        <dbReference type="ARBA" id="ARBA00022822"/>
    </source>
</evidence>
<evidence type="ECO:0000256" key="1">
    <source>
        <dbReference type="ARBA" id="ARBA00003365"/>
    </source>
</evidence>
<sequence length="235" mass="26020">MLRRPGLGVYLLAGWPSEKTYREAVAGMDGLVDFFELGIPSPNPKYDGPFIRRAHREVSAPVWDKPSAPTYLMGYWEDARGRPADLFERAASLGARGVLLPDLLIDFPEELDTYLKLTREYGLAPVFFLPSKFPYALAKRLAASKPDFIYIGLYAATGIELPVYVERNVKILRELAPDVYIVAGFAVDSPAKAAKLVRAGADGIVVGTAFMRRLQKDVREALAFLAEVKKALLDL</sequence>
<evidence type="ECO:0000256" key="8">
    <source>
        <dbReference type="ARBA" id="ARBA00023239"/>
    </source>
</evidence>
<dbReference type="EC" id="4.2.1.20" evidence="4"/>
<evidence type="ECO:0000256" key="5">
    <source>
        <dbReference type="ARBA" id="ARBA00022605"/>
    </source>
</evidence>
<comment type="caution">
    <text evidence="10">The sequence shown here is derived from an EMBL/GenBank/DDBJ whole genome shotgun (WGS) entry which is preliminary data.</text>
</comment>
<dbReference type="AlphaFoldDB" id="A0A7L4PBQ5"/>
<gene>
    <name evidence="10" type="ORF">HC235_04900</name>
</gene>
<dbReference type="Proteomes" id="UP000554766">
    <property type="component" value="Unassembled WGS sequence"/>
</dbReference>
<dbReference type="GeneID" id="5055822"/>
<dbReference type="RefSeq" id="WP_011900887.1">
    <property type="nucleotide sequence ID" value="NZ_JAAVJF010000002.1"/>
</dbReference>
<evidence type="ECO:0000256" key="7">
    <source>
        <dbReference type="ARBA" id="ARBA00023141"/>
    </source>
</evidence>
<keyword evidence="5" id="KW-0028">Amino-acid biosynthesis</keyword>
<dbReference type="GO" id="GO:0004834">
    <property type="term" value="F:tryptophan synthase activity"/>
    <property type="evidence" value="ECO:0007669"/>
    <property type="project" value="UniProtKB-EC"/>
</dbReference>
<dbReference type="PANTHER" id="PTHR43406:SF1">
    <property type="entry name" value="TRYPTOPHAN SYNTHASE ALPHA CHAIN, CHLOROPLASTIC"/>
    <property type="match status" value="1"/>
</dbReference>
<name>A0A7L4PBQ5_9CREN</name>
<comment type="function">
    <text evidence="1">The alpha subunit is responsible for the aldol cleavage of indoleglycerol phosphate to indole and glyceraldehyde 3-phosphate.</text>
</comment>
<evidence type="ECO:0000313" key="10">
    <source>
        <dbReference type="EMBL" id="NYR15296.1"/>
    </source>
</evidence>
<dbReference type="EMBL" id="JAAVJF010000002">
    <property type="protein sequence ID" value="NYR15296.1"/>
    <property type="molecule type" value="Genomic_DNA"/>
</dbReference>
<protein>
    <recommendedName>
        <fullName evidence="4">tryptophan synthase</fullName>
        <ecNumber evidence="4">4.2.1.20</ecNumber>
    </recommendedName>
</protein>
<dbReference type="OMA" id="YDGPFIR"/>